<dbReference type="Gramene" id="OB07G20290.1">
    <property type="protein sequence ID" value="OB07G20290.1"/>
    <property type="gene ID" value="OB07G20290"/>
</dbReference>
<protein>
    <submittedName>
        <fullName evidence="1">Uncharacterized protein</fullName>
    </submittedName>
</protein>
<accession>J3MKU7</accession>
<dbReference type="HOGENOM" id="CLU_2609888_0_0_1"/>
<dbReference type="Proteomes" id="UP000006038">
    <property type="component" value="Chromosome 7"/>
</dbReference>
<name>J3MKU7_ORYBR</name>
<proteinExistence type="predicted"/>
<keyword evidence="2" id="KW-1185">Reference proteome</keyword>
<sequence length="79" mass="9513">MSCPVQSLDITYWAPVLTSQMHVHYHRQKANLVQPFSKWSHHHRKNRSAYRIRIIQLLRKNVIQFDNVPVSPIIKHNRF</sequence>
<dbReference type="EnsemblPlants" id="OB07G20290.1">
    <property type="protein sequence ID" value="OB07G20290.1"/>
    <property type="gene ID" value="OB07G20290"/>
</dbReference>
<evidence type="ECO:0000313" key="2">
    <source>
        <dbReference type="Proteomes" id="UP000006038"/>
    </source>
</evidence>
<organism evidence="1">
    <name type="scientific">Oryza brachyantha</name>
    <name type="common">malo sina</name>
    <dbReference type="NCBI Taxonomy" id="4533"/>
    <lineage>
        <taxon>Eukaryota</taxon>
        <taxon>Viridiplantae</taxon>
        <taxon>Streptophyta</taxon>
        <taxon>Embryophyta</taxon>
        <taxon>Tracheophyta</taxon>
        <taxon>Spermatophyta</taxon>
        <taxon>Magnoliopsida</taxon>
        <taxon>Liliopsida</taxon>
        <taxon>Poales</taxon>
        <taxon>Poaceae</taxon>
        <taxon>BOP clade</taxon>
        <taxon>Oryzoideae</taxon>
        <taxon>Oryzeae</taxon>
        <taxon>Oryzinae</taxon>
        <taxon>Oryza</taxon>
    </lineage>
</organism>
<evidence type="ECO:0000313" key="1">
    <source>
        <dbReference type="EnsemblPlants" id="OB07G20290.1"/>
    </source>
</evidence>
<reference evidence="1" key="2">
    <citation type="submission" date="2013-04" db="UniProtKB">
        <authorList>
            <consortium name="EnsemblPlants"/>
        </authorList>
    </citation>
    <scope>IDENTIFICATION</scope>
</reference>
<reference evidence="1" key="1">
    <citation type="journal article" date="2013" name="Nat. Commun.">
        <title>Whole-genome sequencing of Oryza brachyantha reveals mechanisms underlying Oryza genome evolution.</title>
        <authorList>
            <person name="Chen J."/>
            <person name="Huang Q."/>
            <person name="Gao D."/>
            <person name="Wang J."/>
            <person name="Lang Y."/>
            <person name="Liu T."/>
            <person name="Li B."/>
            <person name="Bai Z."/>
            <person name="Luis Goicoechea J."/>
            <person name="Liang C."/>
            <person name="Chen C."/>
            <person name="Zhang W."/>
            <person name="Sun S."/>
            <person name="Liao Y."/>
            <person name="Zhang X."/>
            <person name="Yang L."/>
            <person name="Song C."/>
            <person name="Wang M."/>
            <person name="Shi J."/>
            <person name="Liu G."/>
            <person name="Liu J."/>
            <person name="Zhou H."/>
            <person name="Zhou W."/>
            <person name="Yu Q."/>
            <person name="An N."/>
            <person name="Chen Y."/>
            <person name="Cai Q."/>
            <person name="Wang B."/>
            <person name="Liu B."/>
            <person name="Min J."/>
            <person name="Huang Y."/>
            <person name="Wu H."/>
            <person name="Li Z."/>
            <person name="Zhang Y."/>
            <person name="Yin Y."/>
            <person name="Song W."/>
            <person name="Jiang J."/>
            <person name="Jackson S.A."/>
            <person name="Wing R.A."/>
            <person name="Wang J."/>
            <person name="Chen M."/>
        </authorList>
    </citation>
    <scope>NUCLEOTIDE SEQUENCE [LARGE SCALE GENOMIC DNA]</scope>
    <source>
        <strain evidence="1">cv. IRGC 101232</strain>
    </source>
</reference>
<dbReference type="AlphaFoldDB" id="J3MKU7"/>